<evidence type="ECO:0000256" key="1">
    <source>
        <dbReference type="ARBA" id="ARBA00008721"/>
    </source>
</evidence>
<dbReference type="PANTHER" id="PTHR47466:SF1">
    <property type="entry name" value="METALLOPROTEASE MEP1 (AFU_ORTHOLOGUE AFUA_1G07730)-RELATED"/>
    <property type="match status" value="1"/>
</dbReference>
<dbReference type="SUPFAM" id="SSF49299">
    <property type="entry name" value="PKD domain"/>
    <property type="match status" value="3"/>
</dbReference>
<dbReference type="SMART" id="SM00089">
    <property type="entry name" value="PKD"/>
    <property type="match status" value="2"/>
</dbReference>
<keyword evidence="7" id="KW-0482">Metalloprotease</keyword>
<organism evidence="11 12">
    <name type="scientific">Luteibaculum oceani</name>
    <dbReference type="NCBI Taxonomy" id="1294296"/>
    <lineage>
        <taxon>Bacteria</taxon>
        <taxon>Pseudomonadati</taxon>
        <taxon>Bacteroidota</taxon>
        <taxon>Flavobacteriia</taxon>
        <taxon>Flavobacteriales</taxon>
        <taxon>Luteibaculaceae</taxon>
        <taxon>Luteibaculum</taxon>
    </lineage>
</organism>
<dbReference type="Gene3D" id="2.60.40.10">
    <property type="entry name" value="Immunoglobulins"/>
    <property type="match status" value="4"/>
</dbReference>
<dbReference type="InterPro" id="IPR022409">
    <property type="entry name" value="PKD/Chitinase_dom"/>
</dbReference>
<keyword evidence="12" id="KW-1185">Reference proteome</keyword>
<keyword evidence="4 9" id="KW-0732">Signal</keyword>
<evidence type="ECO:0000256" key="5">
    <source>
        <dbReference type="ARBA" id="ARBA00022801"/>
    </source>
</evidence>
<evidence type="ECO:0000256" key="6">
    <source>
        <dbReference type="ARBA" id="ARBA00022833"/>
    </source>
</evidence>
<dbReference type="GO" id="GO:0046872">
    <property type="term" value="F:metal ion binding"/>
    <property type="evidence" value="ECO:0007669"/>
    <property type="project" value="UniProtKB-KW"/>
</dbReference>
<dbReference type="RefSeq" id="WP_147014236.1">
    <property type="nucleotide sequence ID" value="NZ_VORB01000004.1"/>
</dbReference>
<dbReference type="PROSITE" id="PS50093">
    <property type="entry name" value="PKD"/>
    <property type="match status" value="2"/>
</dbReference>
<dbReference type="EMBL" id="VORB01000004">
    <property type="protein sequence ID" value="TXC81507.1"/>
    <property type="molecule type" value="Genomic_DNA"/>
</dbReference>
<dbReference type="InterPro" id="IPR013783">
    <property type="entry name" value="Ig-like_fold"/>
</dbReference>
<proteinExistence type="inferred from homology"/>
<evidence type="ECO:0000256" key="2">
    <source>
        <dbReference type="ARBA" id="ARBA00022670"/>
    </source>
</evidence>
<feature type="domain" description="PKD" evidence="10">
    <location>
        <begin position="1225"/>
        <end position="1259"/>
    </location>
</feature>
<gene>
    <name evidence="11" type="ORF">FRX97_05735</name>
</gene>
<dbReference type="InterPro" id="IPR008754">
    <property type="entry name" value="Peptidase_M43"/>
</dbReference>
<protein>
    <submittedName>
        <fullName evidence="11">PKD domain-containing protein</fullName>
    </submittedName>
</protein>
<dbReference type="SUPFAM" id="SSF55486">
    <property type="entry name" value="Metalloproteases ('zincins'), catalytic domain"/>
    <property type="match status" value="1"/>
</dbReference>
<dbReference type="InterPro" id="IPR035986">
    <property type="entry name" value="PKD_dom_sf"/>
</dbReference>
<dbReference type="PANTHER" id="PTHR47466">
    <property type="match status" value="1"/>
</dbReference>
<feature type="domain" description="PKD" evidence="10">
    <location>
        <begin position="628"/>
        <end position="668"/>
    </location>
</feature>
<dbReference type="InterPro" id="IPR024079">
    <property type="entry name" value="MetalloPept_cat_dom_sf"/>
</dbReference>
<keyword evidence="8" id="KW-1015">Disulfide bond</keyword>
<feature type="signal peptide" evidence="9">
    <location>
        <begin position="1"/>
        <end position="25"/>
    </location>
</feature>
<dbReference type="OrthoDB" id="6278496at2"/>
<dbReference type="CDD" id="cd00146">
    <property type="entry name" value="PKD"/>
    <property type="match status" value="2"/>
</dbReference>
<accession>A0A5C6V8W0</accession>
<evidence type="ECO:0000313" key="12">
    <source>
        <dbReference type="Proteomes" id="UP000321168"/>
    </source>
</evidence>
<dbReference type="Pfam" id="PF18962">
    <property type="entry name" value="Por_Secre_tail"/>
    <property type="match status" value="1"/>
</dbReference>
<dbReference type="GO" id="GO:0006508">
    <property type="term" value="P:proteolysis"/>
    <property type="evidence" value="ECO:0007669"/>
    <property type="project" value="UniProtKB-KW"/>
</dbReference>
<evidence type="ECO:0000313" key="11">
    <source>
        <dbReference type="EMBL" id="TXC81507.1"/>
    </source>
</evidence>
<evidence type="ECO:0000256" key="4">
    <source>
        <dbReference type="ARBA" id="ARBA00022729"/>
    </source>
</evidence>
<keyword evidence="5" id="KW-0378">Hydrolase</keyword>
<evidence type="ECO:0000256" key="8">
    <source>
        <dbReference type="ARBA" id="ARBA00023157"/>
    </source>
</evidence>
<dbReference type="Pfam" id="PF18911">
    <property type="entry name" value="PKD_4"/>
    <property type="match status" value="2"/>
</dbReference>
<comment type="caution">
    <text evidence="11">The sequence shown here is derived from an EMBL/GenBank/DDBJ whole genome shotgun (WGS) entry which is preliminary data.</text>
</comment>
<sequence>MKRNLNHFKVFLTILLAMVATGIFAQTEPCSFDKVHQQQLQVDPIYKAAVDAQNKAFQRYIKEKATRADKENEKAPVITIPMVFHIIHLGENVGEGSNLTDEQIISSVEGLNIQYRNQNPDGSIYDPDGTDLEFEFCLAKRDPNGQPTTGINRVDGRSVANYESQGIISSNEVQIKDLSRWDNTKYYNVWVVAMIDGQNPWGGGTKGYAYFPGAAASRDGTVILFNETGYDPDGSRGLKGNGQLAGQSPDNGTMVHEVGHSFALYHTFEGANSSGGNCPPAEGAGECSTKGDRVCDTDPHDSHLGTCKQGTDNNPCTGNPYGINVTRNYMNYTNCGNLIYTPGQRDRIRFTLENSRSYFNQTGTPAACVPVFEHDIAILDIFSPVGFYCDENVIGEIKVKNNGQNTITDFQIEYGVNGNILNTYTWTGSLASQAEEMVVLPSINVSVGAHNFFAQVKANSINGGNADEFNSNDYQDQTFEVIEGSTVTVKVWDYEASDIIQFVTTSGNVVIDFPLKNASGDPFEQDFCLPNDDCYKFVYKDAVFVHPQVGGTPPSYEIIEPSKGFVIESGYDNNPPMTGNPYDDETEDFCMPFDPGFITADFYASRTIVPVNETVTFFDLSKNSQGESPTSWEWDFGDGSTKGTLQVQNHIYTTPGVYTVSLVADNNVLPDTAVKKHYIRVVSTITGCDKYNNLLAGEISTTYNNVGGQPGSLPGQNAYNLREYAERFFADSASKLQKLELRVKSMNIVDPTRNFVITIYDGGFTGDAPGKVLAEERVPLSDLTSGVNTILLEDLPQVDQFFFVGFKTEDPADEVLIGLAPYRGDDDFSNTAFADSSGSWDELKNFIPEASATSFDIKATLSFIPYAEGFTSVPKVCAGIPFEINASFSENASTYKWNLPTNASKTSSNKEVDQIAFIEGGNYSLELVVSGGCSLKDTTYVDIQVDSVPKVTIEVTDDICNQQNGTATAVKRGGSGANDFTWSPDPTNKGNKLYNLTPGNYTYTWSDEACGKTNVTQPFTIKAVSKVPDFNIDVKHTQCGFYNGTLTAVTDGLTNYTYEWTKSSDPSFIKNTAAIGNLSPGTYTAKVSFAGCSPTTKIAEVFASDSTLGTVSEIPAVCAGEVVTLTAQGGDSLKWFFMNGELFLNNQTTVVVDTPNTARYRVIFYGDPGCTLEKITGVTIKPAAMAFAKVATEDSLEYRDTAVVNIALGELALFSSSGSVTQGVEWDFGDGSPVKSTRNPSHRYQQEGMYLVTLFANNNGCTDQDSVWVLAENKPITGMDQLEQIGVSIYPNPFKSIINIKANTTGTFEIVDLTGKTLLSGNLDRRLTLDMEPYSSGIYFVKFNTDRGRATTKITRID</sequence>
<keyword evidence="3" id="KW-0479">Metal-binding</keyword>
<dbReference type="Gene3D" id="3.40.390.10">
    <property type="entry name" value="Collagenase (Catalytic Domain)"/>
    <property type="match status" value="1"/>
</dbReference>
<dbReference type="NCBIfam" id="TIGR04183">
    <property type="entry name" value="Por_Secre_tail"/>
    <property type="match status" value="1"/>
</dbReference>
<comment type="similarity">
    <text evidence="1">Belongs to the peptidase M43B family.</text>
</comment>
<dbReference type="InterPro" id="IPR000601">
    <property type="entry name" value="PKD_dom"/>
</dbReference>
<dbReference type="InterPro" id="IPR026444">
    <property type="entry name" value="Secre_tail"/>
</dbReference>
<name>A0A5C6V8W0_9FLAO</name>
<dbReference type="Pfam" id="PF05572">
    <property type="entry name" value="Peptidase_M43"/>
    <property type="match status" value="1"/>
</dbReference>
<evidence type="ECO:0000256" key="9">
    <source>
        <dbReference type="SAM" id="SignalP"/>
    </source>
</evidence>
<evidence type="ECO:0000259" key="10">
    <source>
        <dbReference type="PROSITE" id="PS50093"/>
    </source>
</evidence>
<evidence type="ECO:0000256" key="3">
    <source>
        <dbReference type="ARBA" id="ARBA00022723"/>
    </source>
</evidence>
<dbReference type="GO" id="GO:0008237">
    <property type="term" value="F:metallopeptidase activity"/>
    <property type="evidence" value="ECO:0007669"/>
    <property type="project" value="UniProtKB-KW"/>
</dbReference>
<keyword evidence="6" id="KW-0862">Zinc</keyword>
<feature type="chain" id="PRO_5022963036" evidence="9">
    <location>
        <begin position="26"/>
        <end position="1358"/>
    </location>
</feature>
<evidence type="ECO:0000256" key="7">
    <source>
        <dbReference type="ARBA" id="ARBA00023049"/>
    </source>
</evidence>
<dbReference type="Proteomes" id="UP000321168">
    <property type="component" value="Unassembled WGS sequence"/>
</dbReference>
<reference evidence="11 12" key="1">
    <citation type="submission" date="2019-08" db="EMBL/GenBank/DDBJ databases">
        <title>Genome of Luteibaculum oceani JCM 18817.</title>
        <authorList>
            <person name="Bowman J.P."/>
        </authorList>
    </citation>
    <scope>NUCLEOTIDE SEQUENCE [LARGE SCALE GENOMIC DNA]</scope>
    <source>
        <strain evidence="11 12">JCM 18817</strain>
    </source>
</reference>
<keyword evidence="2" id="KW-0645">Protease</keyword>